<evidence type="ECO:0000313" key="2">
    <source>
        <dbReference type="EMBL" id="MDR6291676.1"/>
    </source>
</evidence>
<keyword evidence="3" id="KW-1185">Reference proteome</keyword>
<evidence type="ECO:0000313" key="3">
    <source>
        <dbReference type="Proteomes" id="UP001262410"/>
    </source>
</evidence>
<dbReference type="RefSeq" id="WP_309797098.1">
    <property type="nucleotide sequence ID" value="NZ_JAVDPW010000007.1"/>
</dbReference>
<dbReference type="EMBL" id="JAVDPW010000007">
    <property type="protein sequence ID" value="MDR6291676.1"/>
    <property type="molecule type" value="Genomic_DNA"/>
</dbReference>
<evidence type="ECO:0008006" key="4">
    <source>
        <dbReference type="Google" id="ProtNLM"/>
    </source>
</evidence>
<accession>A0ABU1JSS4</accession>
<feature type="region of interest" description="Disordered" evidence="1">
    <location>
        <begin position="52"/>
        <end position="81"/>
    </location>
</feature>
<dbReference type="Proteomes" id="UP001262410">
    <property type="component" value="Unassembled WGS sequence"/>
</dbReference>
<proteinExistence type="predicted"/>
<reference evidence="2 3" key="1">
    <citation type="submission" date="2023-07" db="EMBL/GenBank/DDBJ databases">
        <title>Sorghum-associated microbial communities from plants grown in Nebraska, USA.</title>
        <authorList>
            <person name="Schachtman D."/>
        </authorList>
    </citation>
    <scope>NUCLEOTIDE SEQUENCE [LARGE SCALE GENOMIC DNA]</scope>
    <source>
        <strain evidence="2 3">584</strain>
    </source>
</reference>
<sequence>MSNRYEIGTTVYVWRRSVSGPSVAGAFTVVAHYPSETSGRLYRIRSATGNEERMAPEHELSVVPRPPAAVTARTSGKRQSA</sequence>
<protein>
    <recommendedName>
        <fullName evidence="4">DUF1918 domain-containing protein</fullName>
    </recommendedName>
</protein>
<evidence type="ECO:0000256" key="1">
    <source>
        <dbReference type="SAM" id="MobiDB-lite"/>
    </source>
</evidence>
<gene>
    <name evidence="2" type="ORF">E9232_004210</name>
</gene>
<comment type="caution">
    <text evidence="2">The sequence shown here is derived from an EMBL/GenBank/DDBJ whole genome shotgun (WGS) entry which is preliminary data.</text>
</comment>
<organism evidence="2 3">
    <name type="scientific">Inquilinus ginsengisoli</name>
    <dbReference type="NCBI Taxonomy" id="363840"/>
    <lineage>
        <taxon>Bacteria</taxon>
        <taxon>Pseudomonadati</taxon>
        <taxon>Pseudomonadota</taxon>
        <taxon>Alphaproteobacteria</taxon>
        <taxon>Rhodospirillales</taxon>
        <taxon>Rhodospirillaceae</taxon>
        <taxon>Inquilinus</taxon>
    </lineage>
</organism>
<name>A0ABU1JSS4_9PROT</name>
<feature type="compositionally biased region" description="Polar residues" evidence="1">
    <location>
        <begin position="72"/>
        <end position="81"/>
    </location>
</feature>